<dbReference type="InterPro" id="IPR001345">
    <property type="entry name" value="PG/BPGM_mutase_AS"/>
</dbReference>
<evidence type="ECO:0000256" key="1">
    <source>
        <dbReference type="ARBA" id="ARBA00006717"/>
    </source>
</evidence>
<dbReference type="Proteomes" id="UP001165363">
    <property type="component" value="Unassembled WGS sequence"/>
</dbReference>
<evidence type="ECO:0000313" key="6">
    <source>
        <dbReference type="EMBL" id="MCL6684739.1"/>
    </source>
</evidence>
<evidence type="ECO:0000256" key="5">
    <source>
        <dbReference type="ARBA" id="ARBA00023235"/>
    </source>
</evidence>
<dbReference type="SMART" id="SM00855">
    <property type="entry name" value="PGAM"/>
    <property type="match status" value="1"/>
</dbReference>
<name>A0ABT0RQ00_9SPHN</name>
<evidence type="ECO:0000313" key="7">
    <source>
        <dbReference type="Proteomes" id="UP001165363"/>
    </source>
</evidence>
<dbReference type="PROSITE" id="PS00175">
    <property type="entry name" value="PG_MUTASE"/>
    <property type="match status" value="1"/>
</dbReference>
<protein>
    <recommendedName>
        <fullName evidence="2">phosphoglycerate mutase (2,3-diphosphoglycerate-dependent)</fullName>
        <ecNumber evidence="2">5.4.2.11</ecNumber>
    </recommendedName>
</protein>
<dbReference type="InterPro" id="IPR013078">
    <property type="entry name" value="His_Pase_superF_clade-1"/>
</dbReference>
<dbReference type="PANTHER" id="PTHR11931">
    <property type="entry name" value="PHOSPHOGLYCERATE MUTASE"/>
    <property type="match status" value="1"/>
</dbReference>
<keyword evidence="4" id="KW-0324">Glycolysis</keyword>
<reference evidence="6" key="1">
    <citation type="submission" date="2022-05" db="EMBL/GenBank/DDBJ databases">
        <authorList>
            <person name="Jo J.-H."/>
            <person name="Im W.-T."/>
        </authorList>
    </citation>
    <scope>NUCLEOTIDE SEQUENCE</scope>
    <source>
        <strain evidence="6">SE158</strain>
    </source>
</reference>
<dbReference type="RefSeq" id="WP_249849134.1">
    <property type="nucleotide sequence ID" value="NZ_JAMGBD010000002.1"/>
</dbReference>
<dbReference type="InterPro" id="IPR005952">
    <property type="entry name" value="Phosphogly_mut1"/>
</dbReference>
<evidence type="ECO:0000256" key="3">
    <source>
        <dbReference type="ARBA" id="ARBA00022432"/>
    </source>
</evidence>
<evidence type="ECO:0000256" key="4">
    <source>
        <dbReference type="ARBA" id="ARBA00023152"/>
    </source>
</evidence>
<sequence>MRQNWPERLWLVRHGQSQGNVARDKADAAGHNVIELDVRDVDVPLSDLGMRQAEAAGRWFAALPADERPDVILSSPYLRARQTATAICDAGALAGGKAKSVIDERLREREFGVFDGLTTRGIREKFPEEAAHRAKMGKFYHRPPGGESWADVILRLRSALNTINLLYADRRIVIVCHQVVVLCMRYILDELDEGQIMSIDKQAEILNCGIAAYDFERQEHELCVPKLVLWNHGAPLEQGEPQTAEPDTMTGTR</sequence>
<organism evidence="6 7">
    <name type="scientific">Sphingomonas alba</name>
    <dbReference type="NCBI Taxonomy" id="2908208"/>
    <lineage>
        <taxon>Bacteria</taxon>
        <taxon>Pseudomonadati</taxon>
        <taxon>Pseudomonadota</taxon>
        <taxon>Alphaproteobacteria</taxon>
        <taxon>Sphingomonadales</taxon>
        <taxon>Sphingomonadaceae</taxon>
        <taxon>Sphingomonas</taxon>
    </lineage>
</organism>
<accession>A0ABT0RQ00</accession>
<dbReference type="Gene3D" id="3.40.50.1240">
    <property type="entry name" value="Phosphoglycerate mutase-like"/>
    <property type="match status" value="1"/>
</dbReference>
<evidence type="ECO:0000256" key="2">
    <source>
        <dbReference type="ARBA" id="ARBA00012028"/>
    </source>
</evidence>
<dbReference type="EMBL" id="JAMGBD010000002">
    <property type="protein sequence ID" value="MCL6684739.1"/>
    <property type="molecule type" value="Genomic_DNA"/>
</dbReference>
<gene>
    <name evidence="6" type="ORF">LZ536_12645</name>
</gene>
<comment type="similarity">
    <text evidence="1">Belongs to the phosphoglycerate mutase family. BPG-dependent PGAM subfamily.</text>
</comment>
<keyword evidence="5" id="KW-0413">Isomerase</keyword>
<keyword evidence="7" id="KW-1185">Reference proteome</keyword>
<dbReference type="CDD" id="cd07067">
    <property type="entry name" value="HP_PGM_like"/>
    <property type="match status" value="1"/>
</dbReference>
<dbReference type="Pfam" id="PF00300">
    <property type="entry name" value="His_Phos_1"/>
    <property type="match status" value="1"/>
</dbReference>
<proteinExistence type="inferred from homology"/>
<dbReference type="SUPFAM" id="SSF53254">
    <property type="entry name" value="Phosphoglycerate mutase-like"/>
    <property type="match status" value="1"/>
</dbReference>
<keyword evidence="3" id="KW-0312">Gluconeogenesis</keyword>
<comment type="caution">
    <text evidence="6">The sequence shown here is derived from an EMBL/GenBank/DDBJ whole genome shotgun (WGS) entry which is preliminary data.</text>
</comment>
<dbReference type="EC" id="5.4.2.11" evidence="2"/>
<dbReference type="InterPro" id="IPR029033">
    <property type="entry name" value="His_PPase_superfam"/>
</dbReference>